<evidence type="ECO:0000313" key="1">
    <source>
        <dbReference type="EMBL" id="SHL88061.1"/>
    </source>
</evidence>
<name>A0A1M7E8H0_XYLRU</name>
<protein>
    <submittedName>
        <fullName evidence="1">Uncharacterized protein, pyridoxamine 5'-phosphate oxidase (PNPOx-like) family</fullName>
    </submittedName>
</protein>
<dbReference type="AlphaFoldDB" id="A0A1M7E8H0"/>
<dbReference type="OrthoDB" id="1073475at2"/>
<dbReference type="SUPFAM" id="SSF50475">
    <property type="entry name" value="FMN-binding split barrel"/>
    <property type="match status" value="1"/>
</dbReference>
<dbReference type="RefSeq" id="WP_073043479.1">
    <property type="nucleotide sequence ID" value="NZ_FOLF01000003.1"/>
</dbReference>
<dbReference type="InterPro" id="IPR012349">
    <property type="entry name" value="Split_barrel_FMN-bd"/>
</dbReference>
<dbReference type="EMBL" id="FRCJ01000001">
    <property type="protein sequence ID" value="SHL88061.1"/>
    <property type="molecule type" value="Genomic_DNA"/>
</dbReference>
<evidence type="ECO:0000313" key="2">
    <source>
        <dbReference type="Proteomes" id="UP000184280"/>
    </source>
</evidence>
<reference evidence="1 2" key="1">
    <citation type="submission" date="2016-11" db="EMBL/GenBank/DDBJ databases">
        <authorList>
            <person name="Jaros S."/>
            <person name="Januszkiewicz K."/>
            <person name="Wedrychowicz H."/>
        </authorList>
    </citation>
    <scope>NUCLEOTIDE SEQUENCE [LARGE SCALE GENOMIC DNA]</scope>
    <source>
        <strain evidence="1 2">BPI-34</strain>
    </source>
</reference>
<organism evidence="1 2">
    <name type="scientific">Xylanibacter ruminicola</name>
    <name type="common">Prevotella ruminicola</name>
    <dbReference type="NCBI Taxonomy" id="839"/>
    <lineage>
        <taxon>Bacteria</taxon>
        <taxon>Pseudomonadati</taxon>
        <taxon>Bacteroidota</taxon>
        <taxon>Bacteroidia</taxon>
        <taxon>Bacteroidales</taxon>
        <taxon>Prevotellaceae</taxon>
        <taxon>Xylanibacter</taxon>
    </lineage>
</organism>
<dbReference type="Proteomes" id="UP000184280">
    <property type="component" value="Unassembled WGS sequence"/>
</dbReference>
<proteinExistence type="predicted"/>
<sequence length="155" mass="18128">MFDKAIQFLKDHKEIALARCKGNLPKLRIFQIMKQEGHVLYFATSAQKAVYRELRQNPNVEILAYADNISVRCSGMVNFNVEDDVKRWIYENNPVLPRLYTSYDQMEYFCLPIAEMDYYDLSPTPPVFQHFDLIAGQIGTGFVGERYKKLRCSQK</sequence>
<dbReference type="Gene3D" id="2.30.110.10">
    <property type="entry name" value="Electron Transport, Fmn-binding Protein, Chain A"/>
    <property type="match status" value="1"/>
</dbReference>
<gene>
    <name evidence="1" type="ORF">SAMN04488494_0991</name>
</gene>
<accession>A0A1M7E8H0</accession>